<reference evidence="1 2" key="1">
    <citation type="submission" date="2009-05" db="EMBL/GenBank/DDBJ databases">
        <authorList>
            <person name="Setubal J.C."/>
            <person name="Boyle S."/>
            <person name="Crasta O.R."/>
            <person name="Gillespie J.J."/>
            <person name="Kenyon R.W."/>
            <person name="Lu J."/>
            <person name="Mane S."/>
            <person name="Nagrani S."/>
            <person name="Shallom J.M."/>
            <person name="Shallom S."/>
            <person name="Shukla M."/>
            <person name="Snyder E.E."/>
            <person name="Sobral B.W."/>
            <person name="Wattam A.R."/>
            <person name="Will R."/>
            <person name="Williams K."/>
            <person name="Yoo H."/>
            <person name="Munk C."/>
            <person name="Tapia R."/>
            <person name="Green L."/>
            <person name="Rogers Y."/>
            <person name="Detter J.C."/>
            <person name="Bruce D."/>
            <person name="Brettin T.S."/>
            <person name="Tsolis R."/>
        </authorList>
    </citation>
    <scope>NUCLEOTIDE SEQUENCE [LARGE SCALE GENOMIC DNA]</scope>
    <source>
        <strain evidence="1 2">LMG 3301</strain>
    </source>
</reference>
<dbReference type="HOGENOM" id="CLU_000445_69_11_5"/>
<dbReference type="AlphaFoldDB" id="C4WP89"/>
<proteinExistence type="predicted"/>
<name>C4WP89_9HYPH</name>
<dbReference type="EMBL" id="ACQA01000002">
    <property type="protein sequence ID" value="EEQ94198.1"/>
    <property type="molecule type" value="Genomic_DNA"/>
</dbReference>
<protein>
    <submittedName>
        <fullName evidence="1">Two-component response regulator protein</fullName>
    </submittedName>
</protein>
<accession>C4WP89</accession>
<dbReference type="InterPro" id="IPR011006">
    <property type="entry name" value="CheY-like_superfamily"/>
</dbReference>
<dbReference type="SUPFAM" id="SSF52172">
    <property type="entry name" value="CheY-like"/>
    <property type="match status" value="1"/>
</dbReference>
<gene>
    <name evidence="1" type="ORF">OINT_2001417</name>
</gene>
<organism evidence="1 2">
    <name type="scientific">Brucella intermedia LMG 3301</name>
    <dbReference type="NCBI Taxonomy" id="641118"/>
    <lineage>
        <taxon>Bacteria</taxon>
        <taxon>Pseudomonadati</taxon>
        <taxon>Pseudomonadota</taxon>
        <taxon>Alphaproteobacteria</taxon>
        <taxon>Hyphomicrobiales</taxon>
        <taxon>Brucellaceae</taxon>
        <taxon>Brucella/Ochrobactrum group</taxon>
        <taxon>Brucella</taxon>
    </lineage>
</organism>
<evidence type="ECO:0000313" key="1">
    <source>
        <dbReference type="EMBL" id="EEQ94198.1"/>
    </source>
</evidence>
<dbReference type="Gene3D" id="3.40.50.2300">
    <property type="match status" value="1"/>
</dbReference>
<sequence>MFFRRIVPRYRVLARDVNSARGILSFGPRHGQLFVMNKSNDDIMRLFSGKRILVFEDGFLLSEEAAARLTNAGAIVLGPVSTAIQALNYLEGGVVDAVVMDVALEPDAVLPLIDQLERGAIPFIFALPENPRLDSQRFAGFVLSARHKDLSTIAEALFLRPAMEH</sequence>
<evidence type="ECO:0000313" key="2">
    <source>
        <dbReference type="Proteomes" id="UP000004386"/>
    </source>
</evidence>
<dbReference type="Proteomes" id="UP000004386">
    <property type="component" value="Unassembled WGS sequence"/>
</dbReference>
<comment type="caution">
    <text evidence="1">The sequence shown here is derived from an EMBL/GenBank/DDBJ whole genome shotgun (WGS) entry which is preliminary data.</text>
</comment>